<dbReference type="InterPro" id="IPR016035">
    <property type="entry name" value="Acyl_Trfase/lysoPLipase"/>
</dbReference>
<evidence type="ECO:0000256" key="1">
    <source>
        <dbReference type="ARBA" id="ARBA00022837"/>
    </source>
</evidence>
<organism evidence="7 8">
    <name type="scientific">Mizuhopecten yessoensis</name>
    <name type="common">Japanese scallop</name>
    <name type="synonym">Patinopecten yessoensis</name>
    <dbReference type="NCBI Taxonomy" id="6573"/>
    <lineage>
        <taxon>Eukaryota</taxon>
        <taxon>Metazoa</taxon>
        <taxon>Spiralia</taxon>
        <taxon>Lophotrochozoa</taxon>
        <taxon>Mollusca</taxon>
        <taxon>Bivalvia</taxon>
        <taxon>Autobranchia</taxon>
        <taxon>Pteriomorphia</taxon>
        <taxon>Pectinida</taxon>
        <taxon>Pectinoidea</taxon>
        <taxon>Pectinidae</taxon>
        <taxon>Mizuhopecten</taxon>
    </lineage>
</organism>
<dbReference type="InterPro" id="IPR002048">
    <property type="entry name" value="EF_hand_dom"/>
</dbReference>
<feature type="short sequence motif" description="DGA/G" evidence="3">
    <location>
        <begin position="252"/>
        <end position="254"/>
    </location>
</feature>
<evidence type="ECO:0000259" key="5">
    <source>
        <dbReference type="PROSITE" id="PS50222"/>
    </source>
</evidence>
<dbReference type="SUPFAM" id="SSF47473">
    <property type="entry name" value="EF-hand"/>
    <property type="match status" value="1"/>
</dbReference>
<feature type="region of interest" description="Disordered" evidence="4">
    <location>
        <begin position="1"/>
        <end position="50"/>
    </location>
</feature>
<feature type="active site" description="Proton acceptor" evidence="3">
    <location>
        <position position="252"/>
    </location>
</feature>
<keyword evidence="3" id="KW-0378">Hydrolase</keyword>
<feature type="compositionally biased region" description="Basic and acidic residues" evidence="4">
    <location>
        <begin position="527"/>
        <end position="551"/>
    </location>
</feature>
<dbReference type="InterPro" id="IPR018247">
    <property type="entry name" value="EF_Hand_1_Ca_BS"/>
</dbReference>
<dbReference type="SMART" id="SM00054">
    <property type="entry name" value="EFh"/>
    <property type="match status" value="2"/>
</dbReference>
<feature type="compositionally biased region" description="Basic and acidic residues" evidence="4">
    <location>
        <begin position="583"/>
        <end position="602"/>
    </location>
</feature>
<dbReference type="GO" id="GO:0016042">
    <property type="term" value="P:lipid catabolic process"/>
    <property type="evidence" value="ECO:0007669"/>
    <property type="project" value="UniProtKB-UniRule"/>
</dbReference>
<feature type="region of interest" description="Disordered" evidence="4">
    <location>
        <begin position="527"/>
        <end position="629"/>
    </location>
</feature>
<dbReference type="Proteomes" id="UP000242188">
    <property type="component" value="Unassembled WGS sequence"/>
</dbReference>
<feature type="short sequence motif" description="GXSXG" evidence="3">
    <location>
        <begin position="109"/>
        <end position="113"/>
    </location>
</feature>
<feature type="domain" description="PNPLA" evidence="6">
    <location>
        <begin position="76"/>
        <end position="265"/>
    </location>
</feature>
<dbReference type="PROSITE" id="PS00018">
    <property type="entry name" value="EF_HAND_1"/>
    <property type="match status" value="2"/>
</dbReference>
<sequence>MGTNGSKEAKKPKEKNPVDKKTTPLDKQKKENAKLLAQRMESVTSTDEPDSVAIEENAPVDEYDGLGDNIFPFENLVFEGGGAEGAGFCGALKVIEDLGFMQNIKRFAGTSAGAITAALVAVGYTSKEVDEFLSQDLNTILLDHKWGILSLLPSLRKDFGWNPGNRFSNWLGGVLAKIMGDPDVTFAQLYKKRGVELCVVVTNVSRMTEEYCHPKTTPHMPIRTAVRMSMSIPVLFQAVKYDKAGDEDVFVDGGIMCNFPIHCYDGWWLSMEPGDTFLERLKPLDKLPGLLARDGRFEGRNSKTLGFLVYEDLEEDLFRFSMEKRYGKQMGKIPKTSLSKRKLKKKALQSVAKKEHQKIMEAFTDFFEILRHHDLNRNGCISKSELEAAFTDISDGIKETLFGPDITADKAFELLDSSKDGEIQFQELMDFAQSNGVYLLERYLGYSRQEITDFQSFTHALQNALLVNGSRRYVEEKDIDRSVGINTGHVGVMDFGMEVADKDFTVEQGQRSMVVFLKHFVKTHDLPKRDKTETKQKENTTGKGEDKHEAGNEDSESNAHKPTTGASNDDKTPEVNNPSVKTETPEVRSTEESTEVVTKETEPESIQIVIQNDKENVSEEASTKGESET</sequence>
<dbReference type="PANTHER" id="PTHR46394:SF1">
    <property type="entry name" value="PNPLA DOMAIN-CONTAINING PROTEIN"/>
    <property type="match status" value="1"/>
</dbReference>
<dbReference type="CDD" id="cd07207">
    <property type="entry name" value="Pat_ExoU_VipD_like"/>
    <property type="match status" value="1"/>
</dbReference>
<name>A0A210PZ32_MIZYE</name>
<feature type="compositionally biased region" description="Basic and acidic residues" evidence="4">
    <location>
        <begin position="612"/>
        <end position="629"/>
    </location>
</feature>
<feature type="active site" description="Nucleophile" evidence="3">
    <location>
        <position position="111"/>
    </location>
</feature>
<dbReference type="Pfam" id="PF01734">
    <property type="entry name" value="Patatin"/>
    <property type="match status" value="1"/>
</dbReference>
<dbReference type="Gene3D" id="1.10.238.10">
    <property type="entry name" value="EF-hand"/>
    <property type="match status" value="1"/>
</dbReference>
<dbReference type="InterPro" id="IPR011992">
    <property type="entry name" value="EF-hand-dom_pair"/>
</dbReference>
<feature type="domain" description="EF-hand" evidence="5">
    <location>
        <begin position="361"/>
        <end position="396"/>
    </location>
</feature>
<evidence type="ECO:0000256" key="4">
    <source>
        <dbReference type="SAM" id="MobiDB-lite"/>
    </source>
</evidence>
<dbReference type="InterPro" id="IPR002641">
    <property type="entry name" value="PNPLA_dom"/>
</dbReference>
<evidence type="ECO:0000313" key="8">
    <source>
        <dbReference type="Proteomes" id="UP000242188"/>
    </source>
</evidence>
<dbReference type="Gene3D" id="3.40.1090.10">
    <property type="entry name" value="Cytosolic phospholipase A2 catalytic domain"/>
    <property type="match status" value="2"/>
</dbReference>
<dbReference type="OrthoDB" id="412240at2759"/>
<accession>A0A210PZ32</accession>
<proteinExistence type="predicted"/>
<evidence type="ECO:0000256" key="3">
    <source>
        <dbReference type="PROSITE-ProRule" id="PRU01161"/>
    </source>
</evidence>
<keyword evidence="8" id="KW-1185">Reference proteome</keyword>
<dbReference type="PANTHER" id="PTHR46394">
    <property type="entry name" value="ANNEXIN"/>
    <property type="match status" value="1"/>
</dbReference>
<dbReference type="EMBL" id="NEDP02005373">
    <property type="protein sequence ID" value="OWF41689.1"/>
    <property type="molecule type" value="Genomic_DNA"/>
</dbReference>
<dbReference type="GO" id="GO:0016787">
    <property type="term" value="F:hydrolase activity"/>
    <property type="evidence" value="ECO:0007669"/>
    <property type="project" value="UniProtKB-UniRule"/>
</dbReference>
<feature type="compositionally biased region" description="Basic and acidic residues" evidence="4">
    <location>
        <begin position="7"/>
        <end position="33"/>
    </location>
</feature>
<dbReference type="AlphaFoldDB" id="A0A210PZ32"/>
<feature type="domain" description="EF-hand" evidence="5">
    <location>
        <begin position="403"/>
        <end position="438"/>
    </location>
</feature>
<protein>
    <submittedName>
        <fullName evidence="7">Uncharacterized protein</fullName>
    </submittedName>
</protein>
<feature type="short sequence motif" description="GXGXXG" evidence="3">
    <location>
        <begin position="80"/>
        <end position="85"/>
    </location>
</feature>
<evidence type="ECO:0000256" key="2">
    <source>
        <dbReference type="ARBA" id="ARBA00023098"/>
    </source>
</evidence>
<evidence type="ECO:0000313" key="7">
    <source>
        <dbReference type="EMBL" id="OWF41689.1"/>
    </source>
</evidence>
<dbReference type="PROSITE" id="PS51635">
    <property type="entry name" value="PNPLA"/>
    <property type="match status" value="1"/>
</dbReference>
<dbReference type="SUPFAM" id="SSF52151">
    <property type="entry name" value="FabD/lysophospholipase-like"/>
    <property type="match status" value="1"/>
</dbReference>
<keyword evidence="3" id="KW-0442">Lipid degradation</keyword>
<dbReference type="CDD" id="cd00051">
    <property type="entry name" value="EFh"/>
    <property type="match status" value="1"/>
</dbReference>
<dbReference type="GO" id="GO:0005509">
    <property type="term" value="F:calcium ion binding"/>
    <property type="evidence" value="ECO:0007669"/>
    <property type="project" value="InterPro"/>
</dbReference>
<gene>
    <name evidence="7" type="ORF">KP79_PYT18605</name>
</gene>
<comment type="caution">
    <text evidence="7">The sequence shown here is derived from an EMBL/GenBank/DDBJ whole genome shotgun (WGS) entry which is preliminary data.</text>
</comment>
<dbReference type="STRING" id="6573.A0A210PZ32"/>
<reference evidence="7 8" key="1">
    <citation type="journal article" date="2017" name="Nat. Ecol. Evol.">
        <title>Scallop genome provides insights into evolution of bilaterian karyotype and development.</title>
        <authorList>
            <person name="Wang S."/>
            <person name="Zhang J."/>
            <person name="Jiao W."/>
            <person name="Li J."/>
            <person name="Xun X."/>
            <person name="Sun Y."/>
            <person name="Guo X."/>
            <person name="Huan P."/>
            <person name="Dong B."/>
            <person name="Zhang L."/>
            <person name="Hu X."/>
            <person name="Sun X."/>
            <person name="Wang J."/>
            <person name="Zhao C."/>
            <person name="Wang Y."/>
            <person name="Wang D."/>
            <person name="Huang X."/>
            <person name="Wang R."/>
            <person name="Lv J."/>
            <person name="Li Y."/>
            <person name="Zhang Z."/>
            <person name="Liu B."/>
            <person name="Lu W."/>
            <person name="Hui Y."/>
            <person name="Liang J."/>
            <person name="Zhou Z."/>
            <person name="Hou R."/>
            <person name="Li X."/>
            <person name="Liu Y."/>
            <person name="Li H."/>
            <person name="Ning X."/>
            <person name="Lin Y."/>
            <person name="Zhao L."/>
            <person name="Xing Q."/>
            <person name="Dou J."/>
            <person name="Li Y."/>
            <person name="Mao J."/>
            <person name="Guo H."/>
            <person name="Dou H."/>
            <person name="Li T."/>
            <person name="Mu C."/>
            <person name="Jiang W."/>
            <person name="Fu Q."/>
            <person name="Fu X."/>
            <person name="Miao Y."/>
            <person name="Liu J."/>
            <person name="Yu Q."/>
            <person name="Li R."/>
            <person name="Liao H."/>
            <person name="Li X."/>
            <person name="Kong Y."/>
            <person name="Jiang Z."/>
            <person name="Chourrout D."/>
            <person name="Li R."/>
            <person name="Bao Z."/>
        </authorList>
    </citation>
    <scope>NUCLEOTIDE SEQUENCE [LARGE SCALE GENOMIC DNA]</scope>
    <source>
        <strain evidence="7 8">PY_sf001</strain>
    </source>
</reference>
<evidence type="ECO:0000259" key="6">
    <source>
        <dbReference type="PROSITE" id="PS51635"/>
    </source>
</evidence>
<dbReference type="PROSITE" id="PS50222">
    <property type="entry name" value="EF_HAND_2"/>
    <property type="match status" value="2"/>
</dbReference>
<dbReference type="InterPro" id="IPR052580">
    <property type="entry name" value="Lipid_Hydrolase"/>
</dbReference>
<keyword evidence="2 3" id="KW-0443">Lipid metabolism</keyword>
<dbReference type="Pfam" id="PF13202">
    <property type="entry name" value="EF-hand_5"/>
    <property type="match status" value="1"/>
</dbReference>
<keyword evidence="1" id="KW-0106">Calcium</keyword>